<comment type="caution">
    <text evidence="2">The sequence shown here is derived from an EMBL/GenBank/DDBJ whole genome shotgun (WGS) entry which is preliminary data.</text>
</comment>
<dbReference type="InterPro" id="IPR011048">
    <property type="entry name" value="Haem_d1_sf"/>
</dbReference>
<reference evidence="2 3" key="1">
    <citation type="submission" date="2015-12" db="EMBL/GenBank/DDBJ databases">
        <title>Draft genome sequence of Acidibacillus ferrooxidans ITV001, isolated from a chalcopyrite acid mine drainage site in Brazil.</title>
        <authorList>
            <person name="Dall'Agnol H."/>
            <person name="Nancucheo I."/>
            <person name="Johnson B."/>
            <person name="Oliveira R."/>
            <person name="Leite L."/>
            <person name="Pylro V."/>
            <person name="Nunes G.L."/>
            <person name="Tzotzos G."/>
            <person name="Fernandes G.R."/>
            <person name="Dutra J."/>
            <person name="Orellana S.C."/>
            <person name="Oliveira G."/>
        </authorList>
    </citation>
    <scope>NUCLEOTIDE SEQUENCE [LARGE SCALE GENOMIC DNA]</scope>
    <source>
        <strain evidence="3">ITV01</strain>
    </source>
</reference>
<dbReference type="InterPro" id="IPR051200">
    <property type="entry name" value="Host-pathogen_enzymatic-act"/>
</dbReference>
<dbReference type="InterPro" id="IPR015943">
    <property type="entry name" value="WD40/YVTN_repeat-like_dom_sf"/>
</dbReference>
<feature type="chain" id="PRO_5039363477" description="YncE family protein" evidence="1">
    <location>
        <begin position="25"/>
        <end position="365"/>
    </location>
</feature>
<sequence>MGKQRLTSIFATSLLMGVSLGGYAVASAHSMKTANGMKQEKSNTMTSPIRKTIQNSDVLLGAAASPPSGNGNGMVLFEQVKTSKMISVPFLKNANAFQLAVVDHTAYVPTLQGKTYLIDTQTHRVISHFSSPVGARIADFSNVEHLLILTGGKSVTAFALPSLKQVWQLGVGGNALSVVGRVAYLSGNSAKNTVIIDLKNGKMMGTLPVGMIEDTAYDPQKHTLWLANWNNGNMTVVNTKTNHIVDVIHQSEGGGFSMQDMGSMQKMMKATGGYMQLAVGPRGNHVYAASFSGNILAFNAVKNTFDRKIPTLPMAKLSGIAIDPSGQYAYATVENMKETVAISLKNDKLAATFPRLVSNRWVVLH</sequence>
<keyword evidence="1" id="KW-0732">Signal</keyword>
<dbReference type="AlphaFoldDB" id="A0A101XQ32"/>
<accession>A0A101XQ32</accession>
<dbReference type="PANTHER" id="PTHR47197">
    <property type="entry name" value="PROTEIN NIRF"/>
    <property type="match status" value="1"/>
</dbReference>
<dbReference type="RefSeq" id="WP_067717551.1">
    <property type="nucleotide sequence ID" value="NZ_LPVJ01000052.1"/>
</dbReference>
<dbReference type="Proteomes" id="UP000053557">
    <property type="component" value="Unassembled WGS sequence"/>
</dbReference>
<protein>
    <recommendedName>
        <fullName evidence="4">YncE family protein</fullName>
    </recommendedName>
</protein>
<dbReference type="SUPFAM" id="SSF51004">
    <property type="entry name" value="C-terminal (heme d1) domain of cytochrome cd1-nitrite reductase"/>
    <property type="match status" value="1"/>
</dbReference>
<dbReference type="PANTHER" id="PTHR47197:SF3">
    <property type="entry name" value="DIHYDRO-HEME D1 DEHYDROGENASE"/>
    <property type="match status" value="1"/>
</dbReference>
<proteinExistence type="predicted"/>
<dbReference type="EMBL" id="LPVJ01000052">
    <property type="protein sequence ID" value="KUO95379.1"/>
    <property type="molecule type" value="Genomic_DNA"/>
</dbReference>
<dbReference type="Gene3D" id="2.130.10.10">
    <property type="entry name" value="YVTN repeat-like/Quinoprotein amine dehydrogenase"/>
    <property type="match status" value="2"/>
</dbReference>
<organism evidence="2 3">
    <name type="scientific">Ferroacidibacillus organovorans</name>
    <dbReference type="NCBI Taxonomy" id="1765683"/>
    <lineage>
        <taxon>Bacteria</taxon>
        <taxon>Bacillati</taxon>
        <taxon>Bacillota</taxon>
        <taxon>Bacilli</taxon>
        <taxon>Bacillales</taxon>
        <taxon>Alicyclobacillaceae</taxon>
        <taxon>Ferroacidibacillus</taxon>
    </lineage>
</organism>
<gene>
    <name evidence="2" type="ORF">ATW55_11030</name>
</gene>
<keyword evidence="3" id="KW-1185">Reference proteome</keyword>
<name>A0A101XQ32_9BACL</name>
<feature type="signal peptide" evidence="1">
    <location>
        <begin position="1"/>
        <end position="24"/>
    </location>
</feature>
<evidence type="ECO:0000256" key="1">
    <source>
        <dbReference type="SAM" id="SignalP"/>
    </source>
</evidence>
<evidence type="ECO:0008006" key="4">
    <source>
        <dbReference type="Google" id="ProtNLM"/>
    </source>
</evidence>
<evidence type="ECO:0000313" key="2">
    <source>
        <dbReference type="EMBL" id="KUO95379.1"/>
    </source>
</evidence>
<dbReference type="OrthoDB" id="2988023at2"/>
<evidence type="ECO:0000313" key="3">
    <source>
        <dbReference type="Proteomes" id="UP000053557"/>
    </source>
</evidence>